<dbReference type="GO" id="GO:0007623">
    <property type="term" value="P:circadian rhythm"/>
    <property type="evidence" value="ECO:0007669"/>
    <property type="project" value="EnsemblPlants"/>
</dbReference>
<name>A0A0J8CSB0_BETVV</name>
<dbReference type="KEGG" id="bvg:104888159"/>
<dbReference type="GO" id="GO:0000160">
    <property type="term" value="P:phosphorelay signal transduction system"/>
    <property type="evidence" value="ECO:0007669"/>
    <property type="project" value="UniProtKB-KW"/>
</dbReference>
<evidence type="ECO:0000313" key="13">
    <source>
        <dbReference type="EMBL" id="KMT16487.1"/>
    </source>
</evidence>
<gene>
    <name evidence="13" type="ORF">BVRB_3g051050</name>
</gene>
<dbReference type="OMA" id="CKDAYTT"/>
<dbReference type="GO" id="GO:0051170">
    <property type="term" value="P:import into nucleus"/>
    <property type="evidence" value="ECO:0007669"/>
    <property type="project" value="EnsemblPlants"/>
</dbReference>
<dbReference type="GO" id="GO:0010114">
    <property type="term" value="P:response to red light"/>
    <property type="evidence" value="ECO:0007669"/>
    <property type="project" value="EnsemblPlants"/>
</dbReference>
<dbReference type="InterPro" id="IPR011006">
    <property type="entry name" value="CheY-like_superfamily"/>
</dbReference>
<evidence type="ECO:0000256" key="4">
    <source>
        <dbReference type="ARBA" id="ARBA00023015"/>
    </source>
</evidence>
<dbReference type="EMBL" id="KQ090056">
    <property type="protein sequence ID" value="KMT16487.1"/>
    <property type="molecule type" value="Genomic_DNA"/>
</dbReference>
<dbReference type="InterPro" id="IPR010402">
    <property type="entry name" value="CCT_domain"/>
</dbReference>
<feature type="domain" description="Response regulatory" evidence="11">
    <location>
        <begin position="39"/>
        <end position="157"/>
    </location>
</feature>
<feature type="region of interest" description="Disordered" evidence="10">
    <location>
        <begin position="567"/>
        <end position="614"/>
    </location>
</feature>
<keyword evidence="7 9" id="KW-0539">Nucleus</keyword>
<keyword evidence="4" id="KW-0805">Transcription regulation</keyword>
<dbReference type="Pfam" id="PF06203">
    <property type="entry name" value="CCT"/>
    <property type="match status" value="1"/>
</dbReference>
<feature type="region of interest" description="Disordered" evidence="10">
    <location>
        <begin position="183"/>
        <end position="218"/>
    </location>
</feature>
<dbReference type="GO" id="GO:0005634">
    <property type="term" value="C:nucleus"/>
    <property type="evidence" value="ECO:0007669"/>
    <property type="project" value="UniProtKB-SubCell"/>
</dbReference>
<evidence type="ECO:0000256" key="6">
    <source>
        <dbReference type="ARBA" id="ARBA00023163"/>
    </source>
</evidence>
<dbReference type="InterPro" id="IPR001789">
    <property type="entry name" value="Sig_transdc_resp-reg_receiver"/>
</dbReference>
<dbReference type="GO" id="GO:0010218">
    <property type="term" value="P:response to far red light"/>
    <property type="evidence" value="ECO:0007669"/>
    <property type="project" value="EnsemblPlants"/>
</dbReference>
<comment type="caution">
    <text evidence="8">Lacks conserved residue(s) required for the propagation of feature annotation.</text>
</comment>
<dbReference type="AlphaFoldDB" id="A0A0J8CSB0"/>
<evidence type="ECO:0000256" key="1">
    <source>
        <dbReference type="ARBA" id="ARBA00004123"/>
    </source>
</evidence>
<organism evidence="13 14">
    <name type="scientific">Beta vulgaris subsp. vulgaris</name>
    <name type="common">Beet</name>
    <dbReference type="NCBI Taxonomy" id="3555"/>
    <lineage>
        <taxon>Eukaryota</taxon>
        <taxon>Viridiplantae</taxon>
        <taxon>Streptophyta</taxon>
        <taxon>Embryophyta</taxon>
        <taxon>Tracheophyta</taxon>
        <taxon>Spermatophyta</taxon>
        <taxon>Magnoliopsida</taxon>
        <taxon>eudicotyledons</taxon>
        <taxon>Gunneridae</taxon>
        <taxon>Pentapetalae</taxon>
        <taxon>Caryophyllales</taxon>
        <taxon>Chenopodiaceae</taxon>
        <taxon>Betoideae</taxon>
        <taxon>Beta</taxon>
    </lineage>
</organism>
<evidence type="ECO:0000256" key="7">
    <source>
        <dbReference type="ARBA" id="ARBA00023242"/>
    </source>
</evidence>
<dbReference type="OrthoDB" id="60033at2759"/>
<feature type="compositionally biased region" description="Basic and acidic residues" evidence="10">
    <location>
        <begin position="201"/>
        <end position="211"/>
    </location>
</feature>
<dbReference type="PROSITE" id="PS50110">
    <property type="entry name" value="RESPONSE_REGULATORY"/>
    <property type="match status" value="1"/>
</dbReference>
<feature type="compositionally biased region" description="Polar residues" evidence="10">
    <location>
        <begin position="184"/>
        <end position="198"/>
    </location>
</feature>
<keyword evidence="14" id="KW-1185">Reference proteome</keyword>
<dbReference type="GO" id="GO:0009736">
    <property type="term" value="P:cytokinin-activated signaling pathway"/>
    <property type="evidence" value="ECO:0007669"/>
    <property type="project" value="InterPro"/>
</dbReference>
<keyword evidence="5" id="KW-0090">Biological rhythms</keyword>
<evidence type="ECO:0000313" key="14">
    <source>
        <dbReference type="Proteomes" id="UP000035740"/>
    </source>
</evidence>
<protein>
    <recommendedName>
        <fullName evidence="15">Two-component response regulator-like APRR5</fullName>
    </recommendedName>
</protein>
<feature type="domain" description="CCT" evidence="12">
    <location>
        <begin position="552"/>
        <end position="594"/>
    </location>
</feature>
<dbReference type="PANTHER" id="PTHR43874:SF146">
    <property type="entry name" value="TWO-COMPONENT RESPONSE REGULATOR-LIKE APRR9"/>
    <property type="match status" value="1"/>
</dbReference>
<dbReference type="InterPro" id="IPR045279">
    <property type="entry name" value="ARR-like"/>
</dbReference>
<comment type="similarity">
    <text evidence="2">Belongs to the ARR-like family.</text>
</comment>
<dbReference type="PROSITE" id="PS51017">
    <property type="entry name" value="CCT"/>
    <property type="match status" value="1"/>
</dbReference>
<dbReference type="PANTHER" id="PTHR43874">
    <property type="entry name" value="TWO-COMPONENT RESPONSE REGULATOR"/>
    <property type="match status" value="1"/>
</dbReference>
<dbReference type="Gramene" id="KMT16487">
    <property type="protein sequence ID" value="KMT16487"/>
    <property type="gene ID" value="BVRB_3g051050"/>
</dbReference>
<evidence type="ECO:0000256" key="8">
    <source>
        <dbReference type="PROSITE-ProRule" id="PRU00169"/>
    </source>
</evidence>
<dbReference type="GO" id="GO:0045892">
    <property type="term" value="P:negative regulation of DNA-templated transcription"/>
    <property type="evidence" value="ECO:0007669"/>
    <property type="project" value="EnsemblPlants"/>
</dbReference>
<evidence type="ECO:0000256" key="2">
    <source>
        <dbReference type="ARBA" id="ARBA00010330"/>
    </source>
</evidence>
<dbReference type="SMART" id="SM00448">
    <property type="entry name" value="REC"/>
    <property type="match status" value="1"/>
</dbReference>
<feature type="region of interest" description="Disordered" evidence="10">
    <location>
        <begin position="505"/>
        <end position="547"/>
    </location>
</feature>
<dbReference type="ExpressionAtlas" id="A0A0J8CSB0">
    <property type="expression patterns" value="baseline and differential"/>
</dbReference>
<feature type="compositionally biased region" description="Low complexity" evidence="10">
    <location>
        <begin position="507"/>
        <end position="518"/>
    </location>
</feature>
<dbReference type="Proteomes" id="UP000035740">
    <property type="component" value="Chromosome 3"/>
</dbReference>
<dbReference type="SUPFAM" id="SSF52172">
    <property type="entry name" value="CheY-like"/>
    <property type="match status" value="1"/>
</dbReference>
<dbReference type="GO" id="GO:0009640">
    <property type="term" value="P:photomorphogenesis"/>
    <property type="evidence" value="ECO:0007669"/>
    <property type="project" value="EnsemblPlants"/>
</dbReference>
<feature type="compositionally biased region" description="Basic and acidic residues" evidence="10">
    <location>
        <begin position="567"/>
        <end position="585"/>
    </location>
</feature>
<evidence type="ECO:0000256" key="9">
    <source>
        <dbReference type="PROSITE-ProRule" id="PRU00357"/>
    </source>
</evidence>
<evidence type="ECO:0000256" key="3">
    <source>
        <dbReference type="ARBA" id="ARBA00023012"/>
    </source>
</evidence>
<dbReference type="Gene3D" id="3.40.50.2300">
    <property type="match status" value="1"/>
</dbReference>
<dbReference type="Pfam" id="PF00072">
    <property type="entry name" value="Response_reg"/>
    <property type="match status" value="1"/>
</dbReference>
<evidence type="ECO:0000256" key="10">
    <source>
        <dbReference type="SAM" id="MobiDB-lite"/>
    </source>
</evidence>
<comment type="subcellular location">
    <subcellularLocation>
        <location evidence="1 9">Nucleus</location>
    </subcellularLocation>
</comment>
<accession>A0A0J8CSB0</accession>
<dbReference type="eggNOG" id="KOG1601">
    <property type="taxonomic scope" value="Eukaryota"/>
</dbReference>
<sequence>MGEVVMCSEGEVEIMEVEKKEGSTSMGKWENFLPKMGLRILLVEDDDSTRQIICALLRKCNYKVAAVADGLKAWEVLKARPHNIDLILTEADLPSVSGYALLTLIMEHEVCKNIPVIMMSTHDSISMVYNCMLRGAADFLVKPIRINELKNLWQHVWRRQSQLSRGGLGPQDESVGQEKLEATAENNATSDNSSSSKTRAPRQELCTKKGSDAQSSCGKLDMGTESAYMSEVEACSQSKQRISPVSLQEQGNFGNSRHNLPTPDSVAAGSDTAACNINNAIAQEHNAERQIHEVNVNVCTEANDNRDALPSYAREAIDLIGALDSRSRHHHMCSNDEGNRFEPSQQLDLTLRRFLPGVLENKTSNENQTLNHSNASPFTRYVNKASHPSNWNPTSVSAPKDYNANSDDLNNKIISFPTDLTKEVEDEYRNASQKLFPVPLPVRGVRVEVCTPLTSPSPTSANQQINSYHQLNIDMMNSRHHYHHLDQSPKISSNLQKMEFLEERAHFSSADHQSASSSLQNDTSGAGYLNGGGSEEGNDQSHDLKRQRSLQREAALNKFRLKRKERCYEKKVRYESRKKLAEQRPRVKGQFVRQVPPDPPPQKSDHSGGSSVAN</sequence>
<reference evidence="13 14" key="1">
    <citation type="journal article" date="2014" name="Nature">
        <title>The genome of the recently domesticated crop plant sugar beet (Beta vulgaris).</title>
        <authorList>
            <person name="Dohm J.C."/>
            <person name="Minoche A.E."/>
            <person name="Holtgrawe D."/>
            <person name="Capella-Gutierrez S."/>
            <person name="Zakrzewski F."/>
            <person name="Tafer H."/>
            <person name="Rupp O."/>
            <person name="Sorensen T.R."/>
            <person name="Stracke R."/>
            <person name="Reinhardt R."/>
            <person name="Goesmann A."/>
            <person name="Kraft T."/>
            <person name="Schulz B."/>
            <person name="Stadler P.F."/>
            <person name="Schmidt T."/>
            <person name="Gabaldon T."/>
            <person name="Lehrach H."/>
            <person name="Weisshaar B."/>
            <person name="Himmelbauer H."/>
        </authorList>
    </citation>
    <scope>NUCLEOTIDE SEQUENCE [LARGE SCALE GENOMIC DNA]</scope>
    <source>
        <tissue evidence="13">Taproot</tissue>
    </source>
</reference>
<evidence type="ECO:0000259" key="11">
    <source>
        <dbReference type="PROSITE" id="PS50110"/>
    </source>
</evidence>
<evidence type="ECO:0000256" key="5">
    <source>
        <dbReference type="ARBA" id="ARBA00023108"/>
    </source>
</evidence>
<keyword evidence="6" id="KW-0804">Transcription</keyword>
<dbReference type="CDD" id="cd17582">
    <property type="entry name" value="psREC_PRR"/>
    <property type="match status" value="1"/>
</dbReference>
<proteinExistence type="inferred from homology"/>
<evidence type="ECO:0000259" key="12">
    <source>
        <dbReference type="PROSITE" id="PS51017"/>
    </source>
</evidence>
<evidence type="ECO:0008006" key="15">
    <source>
        <dbReference type="Google" id="ProtNLM"/>
    </source>
</evidence>
<dbReference type="GO" id="GO:0003677">
    <property type="term" value="F:DNA binding"/>
    <property type="evidence" value="ECO:0007669"/>
    <property type="project" value="EnsemblPlants"/>
</dbReference>
<keyword evidence="3" id="KW-0902">Two-component regulatory system</keyword>